<sequence length="498" mass="55961">MSASMSHNLQAQVLSSTDQETKLVLNQGILSILGSESLRNEATSSSLRLRRTLSADMSSKKWLSQNGFTPMKRIASSEDLSQSKIIPDSFSSSEEDDNYEQDNKKPESEEERPGQFDIWASIQRDKNKDQEPRAQFDIWSSILSQKANDSSSKSLPPPYVHPLVKRSQSSLSEKSLEICTESLGSETGFGITSSDPPSETGDAEEDKEEEHEQKVTEQTEQNVTEEAEEDNFEVPKYNYTANSKKSPPRSFPPPLPSLGRRSDGPSLHMRPRRDDGRLVLEAVSVPSQNNFSAQRQDGRLVLTFTNQEPNKEEDAAEVMEESGEYQMEDGFVGVEEDDDETEEVEVGELKTMGDQTTNVLSSGITRLTWMMNKPVELVNSNPKWSEKLNEVVKLEDVPGVARLISSASAIGSTTSFNVYEYYWRTNPTPKSNPLAFQQDYNNSGKFFVSGNMNQISSNERQQLVVLRGKNGDYLVHNLKCCKEPRRSFLLWEPYCIAT</sequence>
<evidence type="ECO:0000313" key="4">
    <source>
        <dbReference type="EMBL" id="KAK4286302.1"/>
    </source>
</evidence>
<evidence type="ECO:0000313" key="5">
    <source>
        <dbReference type="Proteomes" id="UP001293593"/>
    </source>
</evidence>
<feature type="domain" description="FAF" evidence="3">
    <location>
        <begin position="250"/>
        <end position="304"/>
    </location>
</feature>
<dbReference type="PANTHER" id="PTHR33155:SF3">
    <property type="entry name" value="PROTEIN FAF-LIKE, CHLOROPLASTIC"/>
    <property type="match status" value="1"/>
</dbReference>
<accession>A0AAE1NBG7</accession>
<feature type="compositionally biased region" description="Polar residues" evidence="2">
    <location>
        <begin position="182"/>
        <end position="197"/>
    </location>
</feature>
<dbReference type="Proteomes" id="UP001293593">
    <property type="component" value="Unassembled WGS sequence"/>
</dbReference>
<comment type="similarity">
    <text evidence="1">Belongs to the fantastic four family.</text>
</comment>
<dbReference type="InterPro" id="IPR046431">
    <property type="entry name" value="FAF_dom"/>
</dbReference>
<organism evidence="4 5">
    <name type="scientific">Acacia crassicarpa</name>
    <name type="common">northern wattle</name>
    <dbReference type="NCBI Taxonomy" id="499986"/>
    <lineage>
        <taxon>Eukaryota</taxon>
        <taxon>Viridiplantae</taxon>
        <taxon>Streptophyta</taxon>
        <taxon>Embryophyta</taxon>
        <taxon>Tracheophyta</taxon>
        <taxon>Spermatophyta</taxon>
        <taxon>Magnoliopsida</taxon>
        <taxon>eudicotyledons</taxon>
        <taxon>Gunneridae</taxon>
        <taxon>Pentapetalae</taxon>
        <taxon>rosids</taxon>
        <taxon>fabids</taxon>
        <taxon>Fabales</taxon>
        <taxon>Fabaceae</taxon>
        <taxon>Caesalpinioideae</taxon>
        <taxon>mimosoid clade</taxon>
        <taxon>Acacieae</taxon>
        <taxon>Acacia</taxon>
    </lineage>
</organism>
<protein>
    <recommendedName>
        <fullName evidence="3">FAF domain-containing protein</fullName>
    </recommendedName>
</protein>
<evidence type="ECO:0000256" key="2">
    <source>
        <dbReference type="SAM" id="MobiDB-lite"/>
    </source>
</evidence>
<feature type="compositionally biased region" description="Polar residues" evidence="2">
    <location>
        <begin position="145"/>
        <end position="154"/>
    </location>
</feature>
<feature type="compositionally biased region" description="Acidic residues" evidence="2">
    <location>
        <begin position="223"/>
        <end position="232"/>
    </location>
</feature>
<dbReference type="InterPro" id="IPR021410">
    <property type="entry name" value="FAF"/>
</dbReference>
<feature type="region of interest" description="Disordered" evidence="2">
    <location>
        <begin position="73"/>
        <end position="133"/>
    </location>
</feature>
<dbReference type="Pfam" id="PF11250">
    <property type="entry name" value="FAF"/>
    <property type="match status" value="1"/>
</dbReference>
<feature type="region of interest" description="Disordered" evidence="2">
    <location>
        <begin position="145"/>
        <end position="272"/>
    </location>
</feature>
<proteinExistence type="inferred from homology"/>
<feature type="compositionally biased region" description="Basic and acidic residues" evidence="2">
    <location>
        <begin position="101"/>
        <end position="114"/>
    </location>
</feature>
<name>A0AAE1NBG7_9FABA</name>
<evidence type="ECO:0000256" key="1">
    <source>
        <dbReference type="ARBA" id="ARBA00008690"/>
    </source>
</evidence>
<dbReference type="EMBL" id="JAWXYG010000001">
    <property type="protein sequence ID" value="KAK4286302.1"/>
    <property type="molecule type" value="Genomic_DNA"/>
</dbReference>
<feature type="compositionally biased region" description="Polar residues" evidence="2">
    <location>
        <begin position="78"/>
        <end position="92"/>
    </location>
</feature>
<evidence type="ECO:0000259" key="3">
    <source>
        <dbReference type="Pfam" id="PF11250"/>
    </source>
</evidence>
<dbReference type="AlphaFoldDB" id="A0AAE1NBG7"/>
<feature type="compositionally biased region" description="Basic and acidic residues" evidence="2">
    <location>
        <begin position="123"/>
        <end position="133"/>
    </location>
</feature>
<keyword evidence="5" id="KW-1185">Reference proteome</keyword>
<comment type="caution">
    <text evidence="4">The sequence shown here is derived from an EMBL/GenBank/DDBJ whole genome shotgun (WGS) entry which is preliminary data.</text>
</comment>
<dbReference type="PANTHER" id="PTHR33155">
    <property type="entry name" value="FANTASTIC FOUR-LIKE PROTEIN (DUF3049)"/>
    <property type="match status" value="1"/>
</dbReference>
<gene>
    <name evidence="4" type="ORF">QN277_002874</name>
</gene>
<reference evidence="4" key="1">
    <citation type="submission" date="2023-10" db="EMBL/GenBank/DDBJ databases">
        <title>Chromosome-level genome of the transformable northern wattle, Acacia crassicarpa.</title>
        <authorList>
            <person name="Massaro I."/>
            <person name="Sinha N.R."/>
            <person name="Poethig S."/>
            <person name="Leichty A.R."/>
        </authorList>
    </citation>
    <scope>NUCLEOTIDE SEQUENCE</scope>
    <source>
        <strain evidence="4">Acra3RX</strain>
        <tissue evidence="4">Leaf</tissue>
    </source>
</reference>